<feature type="transmembrane region" description="Helical" evidence="14">
    <location>
        <begin position="261"/>
        <end position="282"/>
    </location>
</feature>
<evidence type="ECO:0000313" key="16">
    <source>
        <dbReference type="EMBL" id="QTA84994.1"/>
    </source>
</evidence>
<gene>
    <name evidence="16" type="ORF">dnm_009980</name>
</gene>
<dbReference type="Gene3D" id="3.90.10.10">
    <property type="entry name" value="Cytochrome C3"/>
    <property type="match status" value="1"/>
</dbReference>
<name>A0A975BFW1_9BACT</name>
<dbReference type="GO" id="GO:0005886">
    <property type="term" value="C:plasma membrane"/>
    <property type="evidence" value="ECO:0007669"/>
    <property type="project" value="UniProtKB-SubCell"/>
</dbReference>
<dbReference type="GO" id="GO:0070069">
    <property type="term" value="C:cytochrome complex"/>
    <property type="evidence" value="ECO:0007669"/>
    <property type="project" value="InterPro"/>
</dbReference>
<dbReference type="Gene3D" id="1.10.1130.10">
    <property type="entry name" value="Flavocytochrome C3, Chain A"/>
    <property type="match status" value="1"/>
</dbReference>
<feature type="transmembrane region" description="Helical" evidence="14">
    <location>
        <begin position="221"/>
        <end position="241"/>
    </location>
</feature>
<evidence type="ECO:0000256" key="14">
    <source>
        <dbReference type="SAM" id="Phobius"/>
    </source>
</evidence>
<keyword evidence="4" id="KW-1003">Cell membrane</keyword>
<feature type="transmembrane region" description="Helical" evidence="14">
    <location>
        <begin position="20"/>
        <end position="48"/>
    </location>
</feature>
<dbReference type="Proteomes" id="UP000663722">
    <property type="component" value="Chromosome"/>
</dbReference>
<dbReference type="InterPro" id="IPR051829">
    <property type="entry name" value="Multiheme_Cytochr_ET"/>
</dbReference>
<reference evidence="16" key="1">
    <citation type="journal article" date="2021" name="Microb. Physiol.">
        <title>Proteogenomic Insights into the Physiology of Marine, Sulfate-Reducing, Filamentous Desulfonema limicola and Desulfonema magnum.</title>
        <authorList>
            <person name="Schnaars V."/>
            <person name="Wohlbrand L."/>
            <person name="Scheve S."/>
            <person name="Hinrichs C."/>
            <person name="Reinhardt R."/>
            <person name="Rabus R."/>
        </authorList>
    </citation>
    <scope>NUCLEOTIDE SEQUENCE</scope>
    <source>
        <strain evidence="16">4be13</strain>
    </source>
</reference>
<dbReference type="RefSeq" id="WP_207681238.1">
    <property type="nucleotide sequence ID" value="NZ_CP061800.1"/>
</dbReference>
<dbReference type="PROSITE" id="PS51007">
    <property type="entry name" value="CYTC"/>
    <property type="match status" value="1"/>
</dbReference>
<keyword evidence="17" id="KW-1185">Reference proteome</keyword>
<keyword evidence="9" id="KW-0249">Electron transport</keyword>
<keyword evidence="3" id="KW-0813">Transport</keyword>
<feature type="transmembrane region" description="Helical" evidence="14">
    <location>
        <begin position="142"/>
        <end position="163"/>
    </location>
</feature>
<dbReference type="GO" id="GO:0019646">
    <property type="term" value="P:aerobic electron transport chain"/>
    <property type="evidence" value="ECO:0007669"/>
    <property type="project" value="InterPro"/>
</dbReference>
<dbReference type="EMBL" id="CP061800">
    <property type="protein sequence ID" value="QTA84994.1"/>
    <property type="molecule type" value="Genomic_DNA"/>
</dbReference>
<dbReference type="InterPro" id="IPR036909">
    <property type="entry name" value="Cyt_c-like_dom_sf"/>
</dbReference>
<sequence>MNSNWLLHYPVWDIDFFGGGFLIALIATLHVYVAHFAVGGGLFLVLTEMKGYRENSQPILDYTKKHSKFFMLLTMVFGSVTGVGIWFTISLLNPSVTSELIHTFVFAWATEWVFFAGEIITLFVYFYMFGKMEKKQHLTVGWLYFVFAWLSLFFINGIVAFMLTPGKWLATQNFWDGFFNPSFLPSLCFRTCMAFMLAGIFGFITSIRLKEKAFRETMIRYCMWWLLIPFFFLFEAAYWYATSLPEPQMTMIFSRSPEILPFLKTFVWVFPFIFIIGVIMAVRMSVNVKKVLAFVLLLVGFVYMGSFEWIREAGRRPYLIYGHTYSNSVLAKDADRISQTGILKSARWVKNRKITDINELEAGGEIFRLLCISCHSVGGPVNDILPLTEKFSVFGMDAMLNGMGKINDYMPPFMGNVRERKALAAYIVNGLHKKKDEESPSFSPVPLPVDIPSFDPETDKYVLLAWSSKGIFSVSDTDQYFSLNPPGNEIYVQLVRRGETPERVTEDVEISYRVEQGFETPSDHVDFWKYSKSLMGKEIPQDTGIYGKKTSGTLGYDEEREAYVAKGIPLLPYKHDGTFNPYPLMTIEARDARSGDLLTSTKMVAPVSTEIGCKNCHGGKTDDPAGISSEASQDILAVHDRINRTNLAEMAEKGKPKQCAECHSGKKNLNLSAAIHGFHANYLTDRYGDACMACHPGGEGSFTKWFRGIHNELELDCTNCHGKLEDHALSLLVAEKQARKKGTKRLMKHLRPRAVETVEEILPRKPWINEPDCLNCHADFNAPDTDETEFNQWTNAEDQLYRLRTDDAGMMCAACHGSPHAVYPATNIFGNDRDNIPPLQHQKNPYPVGANKNCKVCHTIDMAEEVHHPNSLNMFRNVR</sequence>
<dbReference type="KEGG" id="dmm:dnm_009980"/>
<feature type="transmembrane region" description="Helical" evidence="14">
    <location>
        <begin position="69"/>
        <end position="92"/>
    </location>
</feature>
<dbReference type="InterPro" id="IPR009056">
    <property type="entry name" value="Cyt_c-like_dom"/>
</dbReference>
<feature type="domain" description="Cytochrome c" evidence="15">
    <location>
        <begin position="358"/>
        <end position="535"/>
    </location>
</feature>
<evidence type="ECO:0000256" key="13">
    <source>
        <dbReference type="PROSITE-ProRule" id="PRU00433"/>
    </source>
</evidence>
<keyword evidence="12 14" id="KW-0472">Membrane</keyword>
<dbReference type="PANTHER" id="PTHR35038:SF8">
    <property type="entry name" value="C-TYPE POLYHEME CYTOCHROME OMCC"/>
    <property type="match status" value="1"/>
</dbReference>
<protein>
    <submittedName>
        <fullName evidence="16">Cytochrome c family protein</fullName>
    </submittedName>
</protein>
<dbReference type="InterPro" id="IPR002585">
    <property type="entry name" value="Cyt-d_ubiquinol_oxidase_su_1"/>
</dbReference>
<dbReference type="SUPFAM" id="SSF48695">
    <property type="entry name" value="Multiheme cytochromes"/>
    <property type="match status" value="1"/>
</dbReference>
<evidence type="ECO:0000256" key="6">
    <source>
        <dbReference type="ARBA" id="ARBA00022692"/>
    </source>
</evidence>
<dbReference type="PANTHER" id="PTHR35038">
    <property type="entry name" value="DISSIMILATORY SULFITE REDUCTASE SIRA"/>
    <property type="match status" value="1"/>
</dbReference>
<evidence type="ECO:0000256" key="8">
    <source>
        <dbReference type="ARBA" id="ARBA00022729"/>
    </source>
</evidence>
<evidence type="ECO:0000256" key="7">
    <source>
        <dbReference type="ARBA" id="ARBA00022723"/>
    </source>
</evidence>
<evidence type="ECO:0000256" key="10">
    <source>
        <dbReference type="ARBA" id="ARBA00022989"/>
    </source>
</evidence>
<proteinExistence type="inferred from homology"/>
<evidence type="ECO:0000313" key="17">
    <source>
        <dbReference type="Proteomes" id="UP000663722"/>
    </source>
</evidence>
<dbReference type="GO" id="GO:0020037">
    <property type="term" value="F:heme binding"/>
    <property type="evidence" value="ECO:0007669"/>
    <property type="project" value="InterPro"/>
</dbReference>
<keyword evidence="7 13" id="KW-0479">Metal-binding</keyword>
<keyword evidence="11 13" id="KW-0408">Iron</keyword>
<evidence type="ECO:0000256" key="1">
    <source>
        <dbReference type="ARBA" id="ARBA00004651"/>
    </source>
</evidence>
<dbReference type="Pfam" id="PF01654">
    <property type="entry name" value="Cyt_bd_oxida_I"/>
    <property type="match status" value="1"/>
</dbReference>
<evidence type="ECO:0000256" key="12">
    <source>
        <dbReference type="ARBA" id="ARBA00023136"/>
    </source>
</evidence>
<keyword evidence="10 14" id="KW-1133">Transmembrane helix</keyword>
<comment type="subcellular location">
    <subcellularLocation>
        <location evidence="1">Cell membrane</location>
        <topology evidence="1">Multi-pass membrane protein</topology>
    </subcellularLocation>
</comment>
<feature type="transmembrane region" description="Helical" evidence="14">
    <location>
        <begin position="183"/>
        <end position="209"/>
    </location>
</feature>
<evidence type="ECO:0000259" key="15">
    <source>
        <dbReference type="PROSITE" id="PS51007"/>
    </source>
</evidence>
<evidence type="ECO:0000256" key="3">
    <source>
        <dbReference type="ARBA" id="ARBA00022448"/>
    </source>
</evidence>
<evidence type="ECO:0000256" key="5">
    <source>
        <dbReference type="ARBA" id="ARBA00022617"/>
    </source>
</evidence>
<evidence type="ECO:0000256" key="11">
    <source>
        <dbReference type="ARBA" id="ARBA00023004"/>
    </source>
</evidence>
<feature type="transmembrane region" description="Helical" evidence="14">
    <location>
        <begin position="291"/>
        <end position="310"/>
    </location>
</feature>
<dbReference type="InterPro" id="IPR036280">
    <property type="entry name" value="Multihaem_cyt_sf"/>
</dbReference>
<evidence type="ECO:0000256" key="9">
    <source>
        <dbReference type="ARBA" id="ARBA00022982"/>
    </source>
</evidence>
<organism evidence="16 17">
    <name type="scientific">Desulfonema magnum</name>
    <dbReference type="NCBI Taxonomy" id="45655"/>
    <lineage>
        <taxon>Bacteria</taxon>
        <taxon>Pseudomonadati</taxon>
        <taxon>Thermodesulfobacteriota</taxon>
        <taxon>Desulfobacteria</taxon>
        <taxon>Desulfobacterales</taxon>
        <taxon>Desulfococcaceae</taxon>
        <taxon>Desulfonema</taxon>
    </lineage>
</organism>
<accession>A0A975BFW1</accession>
<dbReference type="GO" id="GO:0046872">
    <property type="term" value="F:metal ion binding"/>
    <property type="evidence" value="ECO:0007669"/>
    <property type="project" value="UniProtKB-KW"/>
</dbReference>
<dbReference type="SUPFAM" id="SSF46626">
    <property type="entry name" value="Cytochrome c"/>
    <property type="match status" value="1"/>
</dbReference>
<dbReference type="AlphaFoldDB" id="A0A975BFW1"/>
<keyword evidence="5 13" id="KW-0349">Heme</keyword>
<dbReference type="GO" id="GO:0009055">
    <property type="term" value="F:electron transfer activity"/>
    <property type="evidence" value="ECO:0007669"/>
    <property type="project" value="InterPro"/>
</dbReference>
<keyword evidence="8" id="KW-0732">Signal</keyword>
<evidence type="ECO:0000256" key="4">
    <source>
        <dbReference type="ARBA" id="ARBA00022475"/>
    </source>
</evidence>
<keyword evidence="6 14" id="KW-0812">Transmembrane</keyword>
<feature type="transmembrane region" description="Helical" evidence="14">
    <location>
        <begin position="112"/>
        <end position="130"/>
    </location>
</feature>
<evidence type="ECO:0000256" key="2">
    <source>
        <dbReference type="ARBA" id="ARBA00009819"/>
    </source>
</evidence>
<comment type="similarity">
    <text evidence="2">Belongs to the cytochrome ubiquinol oxidase subunit 1 family.</text>
</comment>